<dbReference type="SUPFAM" id="SSF48403">
    <property type="entry name" value="Ankyrin repeat"/>
    <property type="match status" value="1"/>
</dbReference>
<feature type="transmembrane region" description="Helical" evidence="8">
    <location>
        <begin position="311"/>
        <end position="329"/>
    </location>
</feature>
<feature type="transmembrane region" description="Helical" evidence="8">
    <location>
        <begin position="338"/>
        <end position="357"/>
    </location>
</feature>
<comment type="caution">
    <text evidence="10">The sequence shown here is derived from an EMBL/GenBank/DDBJ whole genome shotgun (WGS) entry which is preliminary data.</text>
</comment>
<dbReference type="InterPro" id="IPR005828">
    <property type="entry name" value="MFS_sugar_transport-like"/>
</dbReference>
<dbReference type="PANTHER" id="PTHR48022">
    <property type="entry name" value="PLASTIDIC GLUCOSE TRANSPORTER 4"/>
    <property type="match status" value="1"/>
</dbReference>
<feature type="transmembrane region" description="Helical" evidence="8">
    <location>
        <begin position="114"/>
        <end position="138"/>
    </location>
</feature>
<sequence length="780" mass="86479">MVITTRTKSEPFRALSVFDRTSSHSEPPVRMGLLYNIFIATFSSIGAFLFGGIIASVITMKRYSARFSDDPSIKGAVVAASLEQWEQDGQTIDMALGCLFALWGAAMQCGASNVATLLIGRIIGGLAIGVLSMTVPLYNTEIAPPKTRGFLVGLTQQMIGIGFIVANWVGYGCQFLESDISWRLPLGLQLVPAGLLLVGVQFLPYSPRWLLEVGRDDEAREVVYKLHGKNNRETAEVEYREMYDSIKADAKTRSRKLSDLWATRPMAKRTFVACGVQVFCQFTGINVINYFGPQMYESLGIEGSKALLIQGIYGAIGPIANIFFITLALDRVGRKKPLMFGAASFVATFSILAAIVANNPPGSPNPNVAAQRAGIGMIFMTSIFFSMSFGPVSWVLASEVFPTNTRALGTSVATCSNWAFNILIGQVSPLGMTEVGWKYYMLFVSLNFVDFIIITLFFPETKGKTLEEMNAVFGDAVDTTRAVDDNKLHEDEKSEEAKGPFKLPISRCRGTGRPGVGMQTSTSNVGLESLPVELLYEIQLFALSESLPATSRHIHEIFRSAPTSFRSEYLLGRVLSRGSVDASSAIFTKALRYPLCAKDVLDSLCRKLPQEKCSGKSTRFELPRRLFRSLAPKSGALKWKEREQPLPFLRYLFDSPIIPLPNVNAHDGYALTKAVHARFLPLIRFLLDHGADPRCRNCLAVFVAIRQKDLALVRLLIERDDSPYEGNMGKRKRRRLEDRVEVNRAMLKVAVKCDARDIVDYLTREKGCIPDMQTLHMMMK</sequence>
<dbReference type="InterPro" id="IPR005829">
    <property type="entry name" value="Sugar_transporter_CS"/>
</dbReference>
<keyword evidence="4 8" id="KW-0812">Transmembrane</keyword>
<dbReference type="GO" id="GO:0016020">
    <property type="term" value="C:membrane"/>
    <property type="evidence" value="ECO:0007669"/>
    <property type="project" value="UniProtKB-SubCell"/>
</dbReference>
<feature type="transmembrane region" description="Helical" evidence="8">
    <location>
        <begin position="150"/>
        <end position="170"/>
    </location>
</feature>
<evidence type="ECO:0000256" key="3">
    <source>
        <dbReference type="ARBA" id="ARBA00022448"/>
    </source>
</evidence>
<evidence type="ECO:0000313" key="11">
    <source>
        <dbReference type="Proteomes" id="UP000565441"/>
    </source>
</evidence>
<evidence type="ECO:0000256" key="7">
    <source>
        <dbReference type="ARBA" id="ARBA00049119"/>
    </source>
</evidence>
<evidence type="ECO:0000256" key="4">
    <source>
        <dbReference type="ARBA" id="ARBA00022692"/>
    </source>
</evidence>
<dbReference type="EMBL" id="JAACJP010000009">
    <property type="protein sequence ID" value="KAF5382196.1"/>
    <property type="molecule type" value="Genomic_DNA"/>
</dbReference>
<dbReference type="PROSITE" id="PS00217">
    <property type="entry name" value="SUGAR_TRANSPORT_2"/>
    <property type="match status" value="1"/>
</dbReference>
<dbReference type="InterPro" id="IPR050360">
    <property type="entry name" value="MFS_Sugar_Transporters"/>
</dbReference>
<feature type="transmembrane region" description="Helical" evidence="8">
    <location>
        <begin position="377"/>
        <end position="396"/>
    </location>
</feature>
<organism evidence="10 11">
    <name type="scientific">Tricholomella constricta</name>
    <dbReference type="NCBI Taxonomy" id="117010"/>
    <lineage>
        <taxon>Eukaryota</taxon>
        <taxon>Fungi</taxon>
        <taxon>Dikarya</taxon>
        <taxon>Basidiomycota</taxon>
        <taxon>Agaricomycotina</taxon>
        <taxon>Agaricomycetes</taxon>
        <taxon>Agaricomycetidae</taxon>
        <taxon>Agaricales</taxon>
        <taxon>Tricholomatineae</taxon>
        <taxon>Lyophyllaceae</taxon>
        <taxon>Tricholomella</taxon>
    </lineage>
</organism>
<dbReference type="InterPro" id="IPR020846">
    <property type="entry name" value="MFS_dom"/>
</dbReference>
<protein>
    <recommendedName>
        <fullName evidence="9">Major facilitator superfamily (MFS) profile domain-containing protein</fullName>
    </recommendedName>
</protein>
<comment type="subcellular location">
    <subcellularLocation>
        <location evidence="1">Membrane</location>
        <topology evidence="1">Multi-pass membrane protein</topology>
    </subcellularLocation>
</comment>
<dbReference type="NCBIfam" id="TIGR00879">
    <property type="entry name" value="SP"/>
    <property type="match status" value="1"/>
</dbReference>
<evidence type="ECO:0000256" key="2">
    <source>
        <dbReference type="ARBA" id="ARBA00010992"/>
    </source>
</evidence>
<gene>
    <name evidence="10" type="ORF">D9615_004252</name>
</gene>
<dbReference type="Gene3D" id="1.20.1250.20">
    <property type="entry name" value="MFS general substrate transporter like domains"/>
    <property type="match status" value="1"/>
</dbReference>
<reference evidence="10 11" key="1">
    <citation type="journal article" date="2020" name="ISME J.">
        <title>Uncovering the hidden diversity of litter-decomposition mechanisms in mushroom-forming fungi.</title>
        <authorList>
            <person name="Floudas D."/>
            <person name="Bentzer J."/>
            <person name="Ahren D."/>
            <person name="Johansson T."/>
            <person name="Persson P."/>
            <person name="Tunlid A."/>
        </authorList>
    </citation>
    <scope>NUCLEOTIDE SEQUENCE [LARGE SCALE GENOMIC DNA]</scope>
    <source>
        <strain evidence="10 11">CBS 661.87</strain>
    </source>
</reference>
<dbReference type="OrthoDB" id="6133115at2759"/>
<evidence type="ECO:0000313" key="10">
    <source>
        <dbReference type="EMBL" id="KAF5382196.1"/>
    </source>
</evidence>
<comment type="catalytic activity">
    <reaction evidence="7">
        <text>myo-inositol(out) + H(+)(out) = myo-inositol(in) + H(+)(in)</text>
        <dbReference type="Rhea" id="RHEA:60364"/>
        <dbReference type="ChEBI" id="CHEBI:15378"/>
        <dbReference type="ChEBI" id="CHEBI:17268"/>
    </reaction>
</comment>
<proteinExistence type="inferred from homology"/>
<keyword evidence="5 8" id="KW-1133">Transmembrane helix</keyword>
<accession>A0A8H5HFH4</accession>
<dbReference type="AlphaFoldDB" id="A0A8H5HFH4"/>
<dbReference type="Proteomes" id="UP000565441">
    <property type="component" value="Unassembled WGS sequence"/>
</dbReference>
<keyword evidence="11" id="KW-1185">Reference proteome</keyword>
<feature type="domain" description="Major facilitator superfamily (MFS) profile" evidence="9">
    <location>
        <begin position="1"/>
        <end position="462"/>
    </location>
</feature>
<dbReference type="Gene3D" id="1.25.40.20">
    <property type="entry name" value="Ankyrin repeat-containing domain"/>
    <property type="match status" value="1"/>
</dbReference>
<dbReference type="PANTHER" id="PTHR48022:SF80">
    <property type="entry name" value="SUGAR TRANSPORTER, PUTATIVE (AFU_ORTHOLOGUE AFUA_3G12170)-RELATED"/>
    <property type="match status" value="1"/>
</dbReference>
<evidence type="ECO:0000256" key="6">
    <source>
        <dbReference type="ARBA" id="ARBA00023136"/>
    </source>
</evidence>
<dbReference type="Pfam" id="PF00083">
    <property type="entry name" value="Sugar_tr"/>
    <property type="match status" value="1"/>
</dbReference>
<dbReference type="GO" id="GO:0005351">
    <property type="term" value="F:carbohydrate:proton symporter activity"/>
    <property type="evidence" value="ECO:0007669"/>
    <property type="project" value="TreeGrafter"/>
</dbReference>
<keyword evidence="3" id="KW-0813">Transport</keyword>
<dbReference type="InterPro" id="IPR036770">
    <property type="entry name" value="Ankyrin_rpt-contain_sf"/>
</dbReference>
<dbReference type="FunFam" id="1.20.1250.20:FF:000134">
    <property type="entry name" value="MFS sugar transporter protein"/>
    <property type="match status" value="1"/>
</dbReference>
<dbReference type="InterPro" id="IPR003663">
    <property type="entry name" value="Sugar/inositol_transpt"/>
</dbReference>
<feature type="transmembrane region" description="Helical" evidence="8">
    <location>
        <begin position="270"/>
        <end position="291"/>
    </location>
</feature>
<feature type="transmembrane region" description="Helical" evidence="8">
    <location>
        <begin position="33"/>
        <end position="58"/>
    </location>
</feature>
<dbReference type="InterPro" id="IPR036259">
    <property type="entry name" value="MFS_trans_sf"/>
</dbReference>
<evidence type="ECO:0000256" key="8">
    <source>
        <dbReference type="SAM" id="Phobius"/>
    </source>
</evidence>
<name>A0A8H5HFH4_9AGAR</name>
<dbReference type="PRINTS" id="PR00171">
    <property type="entry name" value="SUGRTRNSPORT"/>
</dbReference>
<comment type="similarity">
    <text evidence="2">Belongs to the major facilitator superfamily. Sugar transporter (TC 2.A.1.1) family.</text>
</comment>
<dbReference type="PROSITE" id="PS50850">
    <property type="entry name" value="MFS"/>
    <property type="match status" value="1"/>
</dbReference>
<dbReference type="SUPFAM" id="SSF103473">
    <property type="entry name" value="MFS general substrate transporter"/>
    <property type="match status" value="1"/>
</dbReference>
<feature type="transmembrane region" description="Helical" evidence="8">
    <location>
        <begin position="439"/>
        <end position="459"/>
    </location>
</feature>
<evidence type="ECO:0000259" key="9">
    <source>
        <dbReference type="PROSITE" id="PS50850"/>
    </source>
</evidence>
<evidence type="ECO:0000256" key="1">
    <source>
        <dbReference type="ARBA" id="ARBA00004141"/>
    </source>
</evidence>
<keyword evidence="6 8" id="KW-0472">Membrane</keyword>
<evidence type="ECO:0000256" key="5">
    <source>
        <dbReference type="ARBA" id="ARBA00022989"/>
    </source>
</evidence>